<evidence type="ECO:0000313" key="1">
    <source>
        <dbReference type="Proteomes" id="UP000887576"/>
    </source>
</evidence>
<proteinExistence type="predicted"/>
<name>A0AC34QBW4_9BILA</name>
<accession>A0AC34QBW4</accession>
<dbReference type="WBParaSite" id="JU765_v2.g14817.t1">
    <property type="protein sequence ID" value="JU765_v2.g14817.t1"/>
    <property type="gene ID" value="JU765_v2.g14817"/>
</dbReference>
<organism evidence="1 2">
    <name type="scientific">Panagrolaimus sp. JU765</name>
    <dbReference type="NCBI Taxonomy" id="591449"/>
    <lineage>
        <taxon>Eukaryota</taxon>
        <taxon>Metazoa</taxon>
        <taxon>Ecdysozoa</taxon>
        <taxon>Nematoda</taxon>
        <taxon>Chromadorea</taxon>
        <taxon>Rhabditida</taxon>
        <taxon>Tylenchina</taxon>
        <taxon>Panagrolaimomorpha</taxon>
        <taxon>Panagrolaimoidea</taxon>
        <taxon>Panagrolaimidae</taxon>
        <taxon>Panagrolaimus</taxon>
    </lineage>
</organism>
<evidence type="ECO:0000313" key="2">
    <source>
        <dbReference type="WBParaSite" id="JU765_v2.g14817.t1"/>
    </source>
</evidence>
<sequence>MSEWSKDKNGSIKNIKSFTLGGLRRDFPRGSKTDDDFTDSKSIGIFQNSGSFVKRARLIRRRTTCKMTKTNKDDISVVQQVLVVRLKQFNDATNQETKFLSGSKSCFVPFIYLSHPKIESGDKNYPPTLFFPDFTQEVYYKPTNEQICHYTVMMTDDKGQRKFAYCYKYFIYSEFDSSDSGFDDSYLRNPMNYEVVVIISHFPVENTLRSMAYDMVKSLKRGHGTLEKLCSDLMHLTLTWNDRSIQQSQYLLSNTQENLFFQKPITNFVKNIGLEYTIYIFLCLLAEKRILITGNNIMEITESIQSIIKLLSPLEWPHTLVPILPDTNINLAYCPTPYIFGIMRYNLNNVKEIVCTSTDSFNCEDVIILDLKMGILKPLLQLNVVELHEKKKAVVIHAAKEMGYNSKIVEELFKLLKPIFTMKLKEDEFAKKFEKVGEFFFEIWI</sequence>
<protein>
    <submittedName>
        <fullName evidence="2">UDENN domain-containing protein</fullName>
    </submittedName>
</protein>
<dbReference type="Proteomes" id="UP000887576">
    <property type="component" value="Unplaced"/>
</dbReference>
<reference evidence="2" key="1">
    <citation type="submission" date="2022-11" db="UniProtKB">
        <authorList>
            <consortium name="WormBaseParasite"/>
        </authorList>
    </citation>
    <scope>IDENTIFICATION</scope>
</reference>